<dbReference type="RefSeq" id="WP_143937498.1">
    <property type="nucleotide sequence ID" value="NZ_VKKG01000002.1"/>
</dbReference>
<keyword evidence="5" id="KW-0010">Activator</keyword>
<keyword evidence="2" id="KW-0902">Two-component regulatory system</keyword>
<feature type="domain" description="OmpR/PhoB-type" evidence="8">
    <location>
        <begin position="115"/>
        <end position="211"/>
    </location>
</feature>
<dbReference type="GO" id="GO:0006355">
    <property type="term" value="P:regulation of DNA-templated transcription"/>
    <property type="evidence" value="ECO:0007669"/>
    <property type="project" value="InterPro"/>
</dbReference>
<proteinExistence type="predicted"/>
<dbReference type="InterPro" id="IPR049170">
    <property type="entry name" value="GlnR_N"/>
</dbReference>
<accession>A0A553K1M9</accession>
<sequence>MSTVLIVSQRPSAAEMLALLSHTSILAADSETALAHIDGADVVLVDGREDLAWARAITSTLHSAREEAPILLLVPMNGLALIGRDWGFSDFLLVDSEPSELDARIRLLLKSADASKVLVAGPIRIDEAAYHATLSGEPLDLTYTEFELLRYLMQHPGRVLTREVLLSQVWGYDYFGGTRTVDVHVRRLRAKLGQYDSYIGTVRNVGYRFTSVREGRNDQDRVVQGPTA</sequence>
<dbReference type="InterPro" id="IPR016032">
    <property type="entry name" value="Sig_transdc_resp-reg_C-effctor"/>
</dbReference>
<dbReference type="CDD" id="cd00383">
    <property type="entry name" value="trans_reg_C"/>
    <property type="match status" value="1"/>
</dbReference>
<feature type="DNA-binding region" description="OmpR/PhoB-type" evidence="7">
    <location>
        <begin position="115"/>
        <end position="211"/>
    </location>
</feature>
<dbReference type="AlphaFoldDB" id="A0A553K1M9"/>
<dbReference type="GO" id="GO:0032993">
    <property type="term" value="C:protein-DNA complex"/>
    <property type="evidence" value="ECO:0007669"/>
    <property type="project" value="TreeGrafter"/>
</dbReference>
<evidence type="ECO:0000259" key="8">
    <source>
        <dbReference type="PROSITE" id="PS51755"/>
    </source>
</evidence>
<dbReference type="PROSITE" id="PS51755">
    <property type="entry name" value="OMPR_PHOB"/>
    <property type="match status" value="1"/>
</dbReference>
<keyword evidence="4 7" id="KW-0238">DNA-binding</keyword>
<dbReference type="Pfam" id="PF00486">
    <property type="entry name" value="Trans_reg_C"/>
    <property type="match status" value="1"/>
</dbReference>
<dbReference type="InterPro" id="IPR011006">
    <property type="entry name" value="CheY-like_superfamily"/>
</dbReference>
<evidence type="ECO:0000313" key="10">
    <source>
        <dbReference type="Proteomes" id="UP000317638"/>
    </source>
</evidence>
<dbReference type="InterPro" id="IPR036388">
    <property type="entry name" value="WH-like_DNA-bd_sf"/>
</dbReference>
<evidence type="ECO:0000313" key="9">
    <source>
        <dbReference type="EMBL" id="TRY18603.1"/>
    </source>
</evidence>
<comment type="caution">
    <text evidence="9">The sequence shown here is derived from an EMBL/GenBank/DDBJ whole genome shotgun (WGS) entry which is preliminary data.</text>
</comment>
<dbReference type="PANTHER" id="PTHR48111">
    <property type="entry name" value="REGULATOR OF RPOS"/>
    <property type="match status" value="1"/>
</dbReference>
<dbReference type="SMART" id="SM00862">
    <property type="entry name" value="Trans_reg_C"/>
    <property type="match status" value="1"/>
</dbReference>
<dbReference type="GO" id="GO:0005829">
    <property type="term" value="C:cytosol"/>
    <property type="evidence" value="ECO:0007669"/>
    <property type="project" value="TreeGrafter"/>
</dbReference>
<evidence type="ECO:0000256" key="1">
    <source>
        <dbReference type="ARBA" id="ARBA00022553"/>
    </source>
</evidence>
<dbReference type="SUPFAM" id="SSF46894">
    <property type="entry name" value="C-terminal effector domain of the bipartite response regulators"/>
    <property type="match status" value="1"/>
</dbReference>
<keyword evidence="1" id="KW-0597">Phosphoprotein</keyword>
<evidence type="ECO:0000256" key="6">
    <source>
        <dbReference type="ARBA" id="ARBA00023163"/>
    </source>
</evidence>
<dbReference type="FunFam" id="1.10.10.10:FF:000216">
    <property type="entry name" value="DNA-binding response regulator"/>
    <property type="match status" value="1"/>
</dbReference>
<keyword evidence="6" id="KW-0804">Transcription</keyword>
<dbReference type="OrthoDB" id="5511894at2"/>
<dbReference type="Gene3D" id="3.40.50.2300">
    <property type="match status" value="1"/>
</dbReference>
<evidence type="ECO:0000256" key="5">
    <source>
        <dbReference type="ARBA" id="ARBA00023159"/>
    </source>
</evidence>
<name>A0A553K1M9_9ACTN</name>
<gene>
    <name evidence="9" type="ORF">FOJ82_05630</name>
</gene>
<dbReference type="Pfam" id="PF21695">
    <property type="entry name" value="GlnR_1st"/>
    <property type="match status" value="1"/>
</dbReference>
<organism evidence="9 10">
    <name type="scientific">Tessaracoccus rhinocerotis</name>
    <dbReference type="NCBI Taxonomy" id="1689449"/>
    <lineage>
        <taxon>Bacteria</taxon>
        <taxon>Bacillati</taxon>
        <taxon>Actinomycetota</taxon>
        <taxon>Actinomycetes</taxon>
        <taxon>Propionibacteriales</taxon>
        <taxon>Propionibacteriaceae</taxon>
        <taxon>Tessaracoccus</taxon>
    </lineage>
</organism>
<evidence type="ECO:0000256" key="4">
    <source>
        <dbReference type="ARBA" id="ARBA00023125"/>
    </source>
</evidence>
<keyword evidence="3" id="KW-0805">Transcription regulation</keyword>
<dbReference type="SUPFAM" id="SSF52172">
    <property type="entry name" value="CheY-like"/>
    <property type="match status" value="1"/>
</dbReference>
<dbReference type="InterPro" id="IPR001867">
    <property type="entry name" value="OmpR/PhoB-type_DNA-bd"/>
</dbReference>
<protein>
    <submittedName>
        <fullName evidence="9">Response regulator transcription factor</fullName>
    </submittedName>
</protein>
<dbReference type="Proteomes" id="UP000317638">
    <property type="component" value="Unassembled WGS sequence"/>
</dbReference>
<dbReference type="PANTHER" id="PTHR48111:SF16">
    <property type="entry name" value="TRANSCRIPTIONAL REGULATORY PROTEIN GLNR"/>
    <property type="match status" value="1"/>
</dbReference>
<evidence type="ECO:0000256" key="3">
    <source>
        <dbReference type="ARBA" id="ARBA00023015"/>
    </source>
</evidence>
<keyword evidence="10" id="KW-1185">Reference proteome</keyword>
<dbReference type="InterPro" id="IPR039420">
    <property type="entry name" value="WalR-like"/>
</dbReference>
<dbReference type="Gene3D" id="1.10.10.10">
    <property type="entry name" value="Winged helix-like DNA-binding domain superfamily/Winged helix DNA-binding domain"/>
    <property type="match status" value="1"/>
</dbReference>
<dbReference type="GO" id="GO:0000156">
    <property type="term" value="F:phosphorelay response regulator activity"/>
    <property type="evidence" value="ECO:0007669"/>
    <property type="project" value="TreeGrafter"/>
</dbReference>
<dbReference type="EMBL" id="VKKG01000002">
    <property type="protein sequence ID" value="TRY18603.1"/>
    <property type="molecule type" value="Genomic_DNA"/>
</dbReference>
<evidence type="ECO:0000256" key="7">
    <source>
        <dbReference type="PROSITE-ProRule" id="PRU01091"/>
    </source>
</evidence>
<evidence type="ECO:0000256" key="2">
    <source>
        <dbReference type="ARBA" id="ARBA00023012"/>
    </source>
</evidence>
<reference evidence="9 10" key="1">
    <citation type="submission" date="2019-07" db="EMBL/GenBank/DDBJ databases">
        <authorList>
            <person name="Zhou L.-Y."/>
        </authorList>
    </citation>
    <scope>NUCLEOTIDE SEQUENCE [LARGE SCALE GENOMIC DNA]</scope>
    <source>
        <strain evidence="9 10">YIM 101269</strain>
    </source>
</reference>
<dbReference type="GO" id="GO:0000976">
    <property type="term" value="F:transcription cis-regulatory region binding"/>
    <property type="evidence" value="ECO:0007669"/>
    <property type="project" value="TreeGrafter"/>
</dbReference>